<sequence>MLEYAEQSAREAGYRFIKLYTNEAMAENISLYPRIGYSETHQAEEKGLKRVYMVKSLA</sequence>
<reference evidence="2 3" key="1">
    <citation type="journal article" date="2018" name="New Phytol.">
        <title>Comparative genomics and transcriptomics depict ericoid mycorrhizal fungi as versatile saprotrophs and plant mutualists.</title>
        <authorList>
            <person name="Martino E."/>
            <person name="Morin E."/>
            <person name="Grelet G.A."/>
            <person name="Kuo A."/>
            <person name="Kohler A."/>
            <person name="Daghino S."/>
            <person name="Barry K.W."/>
            <person name="Cichocki N."/>
            <person name="Clum A."/>
            <person name="Dockter R.B."/>
            <person name="Hainaut M."/>
            <person name="Kuo R.C."/>
            <person name="LaButti K."/>
            <person name="Lindahl B.D."/>
            <person name="Lindquist E.A."/>
            <person name="Lipzen A."/>
            <person name="Khouja H.R."/>
            <person name="Magnuson J."/>
            <person name="Murat C."/>
            <person name="Ohm R.A."/>
            <person name="Singer S.W."/>
            <person name="Spatafora J.W."/>
            <person name="Wang M."/>
            <person name="Veneault-Fourrey C."/>
            <person name="Henrissat B."/>
            <person name="Grigoriev I.V."/>
            <person name="Martin F.M."/>
            <person name="Perotto S."/>
        </authorList>
    </citation>
    <scope>NUCLEOTIDE SEQUENCE [LARGE SCALE GENOMIC DNA]</scope>
    <source>
        <strain evidence="2 3">ATCC 22711</strain>
    </source>
</reference>
<evidence type="ECO:0000313" key="2">
    <source>
        <dbReference type="EMBL" id="PSS22507.1"/>
    </source>
</evidence>
<dbReference type="PROSITE" id="PS51186">
    <property type="entry name" value="GNAT"/>
    <property type="match status" value="1"/>
</dbReference>
<name>A0A2T3B6V8_AMORE</name>
<accession>A0A2T3B6V8</accession>
<proteinExistence type="predicted"/>
<dbReference type="RefSeq" id="XP_024722662.1">
    <property type="nucleotide sequence ID" value="XM_024866534.1"/>
</dbReference>
<dbReference type="SUPFAM" id="SSF55729">
    <property type="entry name" value="Acyl-CoA N-acyltransferases (Nat)"/>
    <property type="match status" value="1"/>
</dbReference>
<dbReference type="OrthoDB" id="329272at2759"/>
<dbReference type="Gene3D" id="3.40.630.30">
    <property type="match status" value="1"/>
</dbReference>
<dbReference type="InterPro" id="IPR000182">
    <property type="entry name" value="GNAT_dom"/>
</dbReference>
<keyword evidence="3" id="KW-1185">Reference proteome</keyword>
<gene>
    <name evidence="2" type="ORF">M430DRAFT_34351</name>
</gene>
<dbReference type="GO" id="GO:0016747">
    <property type="term" value="F:acyltransferase activity, transferring groups other than amino-acyl groups"/>
    <property type="evidence" value="ECO:0007669"/>
    <property type="project" value="InterPro"/>
</dbReference>
<organism evidence="2 3">
    <name type="scientific">Amorphotheca resinae ATCC 22711</name>
    <dbReference type="NCBI Taxonomy" id="857342"/>
    <lineage>
        <taxon>Eukaryota</taxon>
        <taxon>Fungi</taxon>
        <taxon>Dikarya</taxon>
        <taxon>Ascomycota</taxon>
        <taxon>Pezizomycotina</taxon>
        <taxon>Leotiomycetes</taxon>
        <taxon>Helotiales</taxon>
        <taxon>Amorphothecaceae</taxon>
        <taxon>Amorphotheca</taxon>
    </lineage>
</organism>
<dbReference type="GeneID" id="36574615"/>
<dbReference type="InParanoid" id="A0A2T3B6V8"/>
<dbReference type="InterPro" id="IPR016181">
    <property type="entry name" value="Acyl_CoA_acyltransferase"/>
</dbReference>
<dbReference type="AlphaFoldDB" id="A0A2T3B6V8"/>
<protein>
    <recommendedName>
        <fullName evidence="1">N-acetyltransferase domain-containing protein</fullName>
    </recommendedName>
</protein>
<feature type="domain" description="N-acetyltransferase" evidence="1">
    <location>
        <begin position="1"/>
        <end position="58"/>
    </location>
</feature>
<evidence type="ECO:0000313" key="3">
    <source>
        <dbReference type="Proteomes" id="UP000241818"/>
    </source>
</evidence>
<evidence type="ECO:0000259" key="1">
    <source>
        <dbReference type="PROSITE" id="PS51186"/>
    </source>
</evidence>
<dbReference type="Proteomes" id="UP000241818">
    <property type="component" value="Unassembled WGS sequence"/>
</dbReference>
<dbReference type="EMBL" id="KZ679009">
    <property type="protein sequence ID" value="PSS22507.1"/>
    <property type="molecule type" value="Genomic_DNA"/>
</dbReference>